<evidence type="ECO:0000313" key="3">
    <source>
        <dbReference type="Proteomes" id="UP000266196"/>
    </source>
</evidence>
<sequence length="268" mass="29871">MGRTNFLRFARDCRVADLSDRPILDADLDACYVVAIREPRVASPQKRVVDSESFHFHFKPTPPLFEHTTKHHSNTHGGGMTFKQWVHGTTLLLCRCLNLEEIVQEYNAAKLDVGFSKTESRESLDLNFHEFLRCIQRLAMAMNRSLSSSSSAAAAGIDGRMFAYTKHHSLVSSFQHFRSDMQSPGHHGRRRPPNNITPNDVDSIRNAKVCRPQANTFTPDDTAIAAVFPAVLGHAAVVPGRVPPHQNHPSPANARRIAPCCESAVDHF</sequence>
<dbReference type="AlphaFoldDB" id="A0A397ETZ0"/>
<protein>
    <submittedName>
        <fullName evidence="2">Uncharacterized protein</fullName>
    </submittedName>
</protein>
<dbReference type="EMBL" id="QUTE01013220">
    <property type="protein sequence ID" value="RHZ05075.1"/>
    <property type="molecule type" value="Genomic_DNA"/>
</dbReference>
<proteinExistence type="predicted"/>
<evidence type="ECO:0000256" key="1">
    <source>
        <dbReference type="SAM" id="MobiDB-lite"/>
    </source>
</evidence>
<feature type="region of interest" description="Disordered" evidence="1">
    <location>
        <begin position="178"/>
        <end position="202"/>
    </location>
</feature>
<reference evidence="2 3" key="1">
    <citation type="submission" date="2018-08" db="EMBL/GenBank/DDBJ databases">
        <title>Aphanomyces genome sequencing and annotation.</title>
        <authorList>
            <person name="Minardi D."/>
            <person name="Oidtmann B."/>
            <person name="Van Der Giezen M."/>
            <person name="Studholme D.J."/>
        </authorList>
    </citation>
    <scope>NUCLEOTIDE SEQUENCE [LARGE SCALE GENOMIC DNA]</scope>
    <source>
        <strain evidence="2 3">197901</strain>
    </source>
</reference>
<dbReference type="Proteomes" id="UP000266196">
    <property type="component" value="Unassembled WGS sequence"/>
</dbReference>
<name>A0A397ETZ0_APHAT</name>
<organism evidence="2 3">
    <name type="scientific">Aphanomyces astaci</name>
    <name type="common">Crayfish plague agent</name>
    <dbReference type="NCBI Taxonomy" id="112090"/>
    <lineage>
        <taxon>Eukaryota</taxon>
        <taxon>Sar</taxon>
        <taxon>Stramenopiles</taxon>
        <taxon>Oomycota</taxon>
        <taxon>Saprolegniomycetes</taxon>
        <taxon>Saprolegniales</taxon>
        <taxon>Verrucalvaceae</taxon>
        <taxon>Aphanomyces</taxon>
    </lineage>
</organism>
<dbReference type="VEuPathDB" id="FungiDB:H257_16141"/>
<gene>
    <name evidence="2" type="ORF">DYB31_008443</name>
</gene>
<evidence type="ECO:0000313" key="2">
    <source>
        <dbReference type="EMBL" id="RHZ05075.1"/>
    </source>
</evidence>
<comment type="caution">
    <text evidence="2">The sequence shown here is derived from an EMBL/GenBank/DDBJ whole genome shotgun (WGS) entry which is preliminary data.</text>
</comment>
<accession>A0A397ETZ0</accession>